<dbReference type="KEGG" id="lum:CNR27_04420"/>
<evidence type="ECO:0000313" key="5">
    <source>
        <dbReference type="Proteomes" id="UP000218968"/>
    </source>
</evidence>
<evidence type="ECO:0000313" key="4">
    <source>
        <dbReference type="EMBL" id="ATD66783.1"/>
    </source>
</evidence>
<dbReference type="RefSeq" id="WP_096297109.1">
    <property type="nucleotide sequence ID" value="NZ_CP023406.1"/>
</dbReference>
<feature type="domain" description="EAL" evidence="2">
    <location>
        <begin position="208"/>
        <end position="462"/>
    </location>
</feature>
<dbReference type="InterPro" id="IPR043128">
    <property type="entry name" value="Rev_trsase/Diguanyl_cyclase"/>
</dbReference>
<dbReference type="Gene3D" id="3.20.20.450">
    <property type="entry name" value="EAL domain"/>
    <property type="match status" value="1"/>
</dbReference>
<dbReference type="InterPro" id="IPR035919">
    <property type="entry name" value="EAL_sf"/>
</dbReference>
<evidence type="ECO:0000256" key="1">
    <source>
        <dbReference type="SAM" id="MobiDB-lite"/>
    </source>
</evidence>
<dbReference type="Pfam" id="PF00990">
    <property type="entry name" value="GGDEF"/>
    <property type="match status" value="1"/>
</dbReference>
<feature type="domain" description="GGDEF" evidence="3">
    <location>
        <begin position="48"/>
        <end position="199"/>
    </location>
</feature>
<keyword evidence="5" id="KW-1185">Reference proteome</keyword>
<dbReference type="AlphaFoldDB" id="A0A290XCH8"/>
<dbReference type="GO" id="GO:0071111">
    <property type="term" value="F:cyclic-guanylate-specific phosphodiesterase activity"/>
    <property type="evidence" value="ECO:0007669"/>
    <property type="project" value="InterPro"/>
</dbReference>
<dbReference type="Proteomes" id="UP000218968">
    <property type="component" value="Chromosome"/>
</dbReference>
<protein>
    <submittedName>
        <fullName evidence="4">GGDEF-domain containing protein</fullName>
    </submittedName>
</protein>
<dbReference type="SUPFAM" id="SSF55073">
    <property type="entry name" value="Nucleotide cyclase"/>
    <property type="match status" value="1"/>
</dbReference>
<feature type="region of interest" description="Disordered" evidence="1">
    <location>
        <begin position="1"/>
        <end position="30"/>
    </location>
</feature>
<dbReference type="InterPro" id="IPR000160">
    <property type="entry name" value="GGDEF_dom"/>
</dbReference>
<dbReference type="PROSITE" id="PS50883">
    <property type="entry name" value="EAL"/>
    <property type="match status" value="1"/>
</dbReference>
<dbReference type="SUPFAM" id="SSF141868">
    <property type="entry name" value="EAL domain-like"/>
    <property type="match status" value="1"/>
</dbReference>
<dbReference type="SMART" id="SM00267">
    <property type="entry name" value="GGDEF"/>
    <property type="match status" value="1"/>
</dbReference>
<name>A0A290XCH8_9GAMM</name>
<dbReference type="EMBL" id="CP023406">
    <property type="protein sequence ID" value="ATD66783.1"/>
    <property type="molecule type" value="Genomic_DNA"/>
</dbReference>
<accession>A0A290XCH8</accession>
<dbReference type="InterPro" id="IPR050706">
    <property type="entry name" value="Cyclic-di-GMP_PDE-like"/>
</dbReference>
<dbReference type="InterPro" id="IPR001633">
    <property type="entry name" value="EAL_dom"/>
</dbReference>
<proteinExistence type="predicted"/>
<dbReference type="CDD" id="cd01949">
    <property type="entry name" value="GGDEF"/>
    <property type="match status" value="1"/>
</dbReference>
<dbReference type="PANTHER" id="PTHR33121:SF70">
    <property type="entry name" value="SIGNALING PROTEIN YKOW"/>
    <property type="match status" value="1"/>
</dbReference>
<dbReference type="InterPro" id="IPR029787">
    <property type="entry name" value="Nucleotide_cyclase"/>
</dbReference>
<feature type="compositionally biased region" description="Basic and acidic residues" evidence="1">
    <location>
        <begin position="13"/>
        <end position="24"/>
    </location>
</feature>
<dbReference type="SMART" id="SM00052">
    <property type="entry name" value="EAL"/>
    <property type="match status" value="1"/>
</dbReference>
<dbReference type="CDD" id="cd01948">
    <property type="entry name" value="EAL"/>
    <property type="match status" value="1"/>
</dbReference>
<dbReference type="Gene3D" id="3.30.70.270">
    <property type="match status" value="1"/>
</dbReference>
<dbReference type="PROSITE" id="PS50887">
    <property type="entry name" value="GGDEF"/>
    <property type="match status" value="1"/>
</dbReference>
<reference evidence="5" key="1">
    <citation type="submission" date="2017-09" db="EMBL/GenBank/DDBJ databases">
        <title>Luteimonas liuhanmingii sp.nov., isolated from the intestinal contents of Tibetan Plateau Pika in Yushu, Qinghai Province, China.</title>
        <authorList>
            <person name="Gui Z."/>
        </authorList>
    </citation>
    <scope>NUCLEOTIDE SEQUENCE [LARGE SCALE GENOMIC DNA]</scope>
    <source>
        <strain evidence="5">100111</strain>
    </source>
</reference>
<dbReference type="Pfam" id="PF00563">
    <property type="entry name" value="EAL"/>
    <property type="match status" value="1"/>
</dbReference>
<evidence type="ECO:0000259" key="3">
    <source>
        <dbReference type="PROSITE" id="PS50887"/>
    </source>
</evidence>
<dbReference type="PANTHER" id="PTHR33121">
    <property type="entry name" value="CYCLIC DI-GMP PHOSPHODIESTERASE PDEF"/>
    <property type="match status" value="1"/>
</dbReference>
<dbReference type="OrthoDB" id="197861at2"/>
<organism evidence="4 5">
    <name type="scientific">Luteimonas chenhongjianii</name>
    <dbReference type="NCBI Taxonomy" id="2006110"/>
    <lineage>
        <taxon>Bacteria</taxon>
        <taxon>Pseudomonadati</taxon>
        <taxon>Pseudomonadota</taxon>
        <taxon>Gammaproteobacteria</taxon>
        <taxon>Lysobacterales</taxon>
        <taxon>Lysobacteraceae</taxon>
        <taxon>Luteimonas</taxon>
    </lineage>
</organism>
<gene>
    <name evidence="4" type="ORF">CNR27_04420</name>
</gene>
<sequence length="472" mass="51879">MNVSADQTAPEDVEVRFDTPRADEDPLTGLPNRAGLLRALDRRRAQHIPTAVAVLGIDNFHSLGVTLGPGMADIMLQVIAARLLARLPDDAFLARLDGDEFAIALSVRGQKPRGTEALLNAILLDLAQPCEVDMHRVHLDACVGVLLDAADDDSGATPVVPGTPDDTGATDSLELVARAQLAMHYAKRSRGQVLRRFEPSMRTAAIDRRRLDLELRRALNEREFELHYQPQIHLETGRPAGAEALLRWRHPERGLVMPAGFIDALAMSGIAALVGWWILDRACRDAVTWPRIDGRPMSVSVNLFPSQFGHADFLHHVDAALRDSGLPPECLELELTETIALRDDGAAAATLQALRQRGVRVAYDDFGTGYASLSMLRHLAVDRVKIDRSFVCDVVDDRGDAAIVRSILMIARNFDMQVTAEGVESAPQADFLRKLGCDEVQGFYYAPALPLAQFGTWLSDYERHRARVMAIG</sequence>
<evidence type="ECO:0000259" key="2">
    <source>
        <dbReference type="PROSITE" id="PS50883"/>
    </source>
</evidence>